<dbReference type="SUPFAM" id="SSF103025">
    <property type="entry name" value="Folate-binding domain"/>
    <property type="match status" value="1"/>
</dbReference>
<feature type="domain" description="GCVT N-terminal" evidence="3">
    <location>
        <begin position="418"/>
        <end position="701"/>
    </location>
</feature>
<dbReference type="InterPro" id="IPR006222">
    <property type="entry name" value="GCVT_N"/>
</dbReference>
<evidence type="ECO:0000256" key="1">
    <source>
        <dbReference type="ARBA" id="ARBA00008609"/>
    </source>
</evidence>
<comment type="similarity">
    <text evidence="1">Belongs to the GcvT family.</text>
</comment>
<evidence type="ECO:0000313" key="7">
    <source>
        <dbReference type="Proteomes" id="UP000614469"/>
    </source>
</evidence>
<comment type="caution">
    <text evidence="6">The sequence shown here is derived from an EMBL/GenBank/DDBJ whole genome shotgun (WGS) entry which is preliminary data.</text>
</comment>
<dbReference type="Pfam" id="PF01266">
    <property type="entry name" value="DAO"/>
    <property type="match status" value="1"/>
</dbReference>
<organism evidence="6 7">
    <name type="scientific">Candidatus Desulfolinea nitratireducens</name>
    <dbReference type="NCBI Taxonomy" id="2841698"/>
    <lineage>
        <taxon>Bacteria</taxon>
        <taxon>Bacillati</taxon>
        <taxon>Chloroflexota</taxon>
        <taxon>Anaerolineae</taxon>
        <taxon>Anaerolineales</taxon>
        <taxon>Anaerolineales incertae sedis</taxon>
        <taxon>Candidatus Desulfolinea</taxon>
    </lineage>
</organism>
<gene>
    <name evidence="6" type="ORF">H8E29_14400</name>
</gene>
<dbReference type="Gene3D" id="3.30.70.1400">
    <property type="entry name" value="Aminomethyltransferase beta-barrel domains"/>
    <property type="match status" value="1"/>
</dbReference>
<feature type="domain" description="FAD dependent oxidoreductase" evidence="2">
    <location>
        <begin position="7"/>
        <end position="358"/>
    </location>
</feature>
<evidence type="ECO:0000259" key="2">
    <source>
        <dbReference type="Pfam" id="PF01266"/>
    </source>
</evidence>
<dbReference type="InterPro" id="IPR027266">
    <property type="entry name" value="TrmE/GcvT-like"/>
</dbReference>
<evidence type="ECO:0000313" key="6">
    <source>
        <dbReference type="EMBL" id="MBC8336452.1"/>
    </source>
</evidence>
<dbReference type="InterPro" id="IPR028896">
    <property type="entry name" value="GcvT/YgfZ/DmdA"/>
</dbReference>
<dbReference type="Gene3D" id="2.40.30.110">
    <property type="entry name" value="Aminomethyltransferase beta-barrel domains"/>
    <property type="match status" value="1"/>
</dbReference>
<dbReference type="SUPFAM" id="SSF54373">
    <property type="entry name" value="FAD-linked reductases, C-terminal domain"/>
    <property type="match status" value="1"/>
</dbReference>
<dbReference type="Pfam" id="PF08669">
    <property type="entry name" value="GCV_T_C"/>
    <property type="match status" value="1"/>
</dbReference>
<reference evidence="6 7" key="1">
    <citation type="submission" date="2020-08" db="EMBL/GenBank/DDBJ databases">
        <title>Bridging the membrane lipid divide: bacteria of the FCB group superphylum have the potential to synthesize archaeal ether lipids.</title>
        <authorList>
            <person name="Villanueva L."/>
            <person name="Von Meijenfeldt F.A.B."/>
            <person name="Westbye A.B."/>
            <person name="Yadav S."/>
            <person name="Hopmans E.C."/>
            <person name="Dutilh B.E."/>
            <person name="Sinninghe Damste J.S."/>
        </authorList>
    </citation>
    <scope>NUCLEOTIDE SEQUENCE [LARGE SCALE GENOMIC DNA]</scope>
    <source>
        <strain evidence="6">NIOZ-UU36</strain>
    </source>
</reference>
<dbReference type="Pfam" id="PF16350">
    <property type="entry name" value="FAO_M"/>
    <property type="match status" value="1"/>
</dbReference>
<feature type="domain" description="Aminomethyltransferase C-terminal" evidence="4">
    <location>
        <begin position="720"/>
        <end position="800"/>
    </location>
</feature>
<dbReference type="InterPro" id="IPR032503">
    <property type="entry name" value="FAO_M"/>
</dbReference>
<dbReference type="SUPFAM" id="SSF51905">
    <property type="entry name" value="FAD/NAD(P)-binding domain"/>
    <property type="match status" value="1"/>
</dbReference>
<dbReference type="InterPro" id="IPR013977">
    <property type="entry name" value="GcvT_C"/>
</dbReference>
<evidence type="ECO:0000259" key="3">
    <source>
        <dbReference type="Pfam" id="PF01571"/>
    </source>
</evidence>
<dbReference type="PANTHER" id="PTHR43757:SF2">
    <property type="entry name" value="AMINOMETHYLTRANSFERASE, MITOCHONDRIAL"/>
    <property type="match status" value="1"/>
</dbReference>
<feature type="domain" description="FAD dependent oxidoreductase central" evidence="5">
    <location>
        <begin position="362"/>
        <end position="416"/>
    </location>
</feature>
<proteinExistence type="inferred from homology"/>
<name>A0A8J6NMD5_9CHLR</name>
<dbReference type="PANTHER" id="PTHR43757">
    <property type="entry name" value="AMINOMETHYLTRANSFERASE"/>
    <property type="match status" value="1"/>
</dbReference>
<dbReference type="InterPro" id="IPR036188">
    <property type="entry name" value="FAD/NAD-bd_sf"/>
</dbReference>
<dbReference type="Gene3D" id="3.50.50.60">
    <property type="entry name" value="FAD/NAD(P)-binding domain"/>
    <property type="match status" value="1"/>
</dbReference>
<dbReference type="Gene3D" id="3.30.9.10">
    <property type="entry name" value="D-Amino Acid Oxidase, subunit A, domain 2"/>
    <property type="match status" value="1"/>
</dbReference>
<dbReference type="EMBL" id="JACNJN010000162">
    <property type="protein sequence ID" value="MBC8336452.1"/>
    <property type="molecule type" value="Genomic_DNA"/>
</dbReference>
<dbReference type="Proteomes" id="UP000614469">
    <property type="component" value="Unassembled WGS sequence"/>
</dbReference>
<protein>
    <submittedName>
        <fullName evidence="6">FAD-dependent oxidoreductase</fullName>
    </submittedName>
</protein>
<dbReference type="InterPro" id="IPR029043">
    <property type="entry name" value="GcvT/YgfZ_C"/>
</dbReference>
<evidence type="ECO:0000259" key="4">
    <source>
        <dbReference type="Pfam" id="PF08669"/>
    </source>
</evidence>
<dbReference type="Pfam" id="PF01571">
    <property type="entry name" value="GCV_T"/>
    <property type="match status" value="1"/>
</dbReference>
<evidence type="ECO:0000259" key="5">
    <source>
        <dbReference type="Pfam" id="PF16350"/>
    </source>
</evidence>
<dbReference type="InterPro" id="IPR006076">
    <property type="entry name" value="FAD-dep_OxRdtase"/>
</dbReference>
<dbReference type="AlphaFoldDB" id="A0A8J6NMD5"/>
<dbReference type="SUPFAM" id="SSF101790">
    <property type="entry name" value="Aminomethyltransferase beta-barrel domain"/>
    <property type="match status" value="1"/>
</dbReference>
<accession>A0A8J6NMD5</accession>
<dbReference type="Gene3D" id="3.30.1360.120">
    <property type="entry name" value="Probable tRNA modification gtpase trme, domain 1"/>
    <property type="match status" value="1"/>
</dbReference>
<sequence>MKDQAQIVIVGGGIVGAQVAYHLAKMGRSDIILVEKGDIASGESSHAAGLVTQFATSQTMLKFRMYSIELYSELGLFDHVGSLRVASSPEQLKDMERSVSRAKALGLECEVIGPDEAVEHMPQITDKSLYGGMYLPRDGQLDPYTATTSMVKFAKELGVKVYTDTRVTGIKLSPRGEVTEVLTDKGAIKTELVVNAAGMWAPRIAAMAGLYFPTTPVDHQHIALQAVPGYEFNAETPCLRDPDNLVYMRQEHGGLVIGGYEPNPLERWIDGAPWEHGGDTLPPDMDRFEQLLEGAIRRLPFLDQAGIITLVNHPGAYTPDCQPVLGPMAGVRGMWMAAGMSLNGYGGAGGIGKLMAEWIIGGEPTMDVYSYKATRFGNYFSDPIYAAERTRESVKYYYRLRFPNDEHEWARPHRVSPVHHRLQELGAVFGEKFGWERVNYIQPGKPWRRMGTDQRKWGWAKPPYFERLRDEHQATRERVCLFDLTPFGKIEVRGKAALPLLQRVSDSNMDKPVGSAMYTQFLNPKGGVEADLTVTRLGEDTFWVITGSSFIANDIAWLQMHAEKEDGGVSIRDITEEWACLALWGPKARQVLEKLTRDDVSNQAQPYLMTKQISINGTKLYAQRVSYAGELGWELYVPYNRATPVWDLLMEAGKEFNIEVGGYKVLDSLRLEKGYRYYTADVTQLETPYEAGLGFCVDLNKKDFIGKDALLRQKEAGVKRKLCTLVLDGEDFTQIYGGEAIYHNGKLITRVRSGGYGYTLEKNIFYAYFPVELAKTGTRVDVELIEGRYQGEVTKTVVFDTKGERLRA</sequence>